<name>A0A170SLP3_9EURY</name>
<dbReference type="Pfam" id="PF01169">
    <property type="entry name" value="GDT1"/>
    <property type="match status" value="1"/>
</dbReference>
<keyword evidence="4 6" id="KW-1133">Transmembrane helix</keyword>
<dbReference type="Proteomes" id="UP000093069">
    <property type="component" value="Chromosome I"/>
</dbReference>
<keyword evidence="10" id="KW-1185">Reference proteome</keyword>
<dbReference type="AlphaFoldDB" id="A0A170SLP3"/>
<dbReference type="EMBL" id="CP015193">
    <property type="protein sequence ID" value="ASJ17369.1"/>
    <property type="molecule type" value="Genomic_DNA"/>
</dbReference>
<reference evidence="9" key="2">
    <citation type="submission" date="2016-01" db="EMBL/GenBank/DDBJ databases">
        <authorList>
            <person name="Vorgias C.E."/>
        </authorList>
    </citation>
    <scope>NUCLEOTIDE SEQUENCE [LARGE SCALE GENOMIC DNA]</scope>
</reference>
<reference evidence="7 10" key="3">
    <citation type="submission" date="2016-04" db="EMBL/GenBank/DDBJ databases">
        <title>Complete genome sequence of Thermococcus chitonophagus type strain GC74.</title>
        <authorList>
            <person name="Oger P.M."/>
        </authorList>
    </citation>
    <scope>NUCLEOTIDE SEQUENCE [LARGE SCALE GENOMIC DNA]</scope>
    <source>
        <strain evidence="7 10">GC74</strain>
    </source>
</reference>
<organism evidence="8 9">
    <name type="scientific">Thermococcus chitonophagus</name>
    <dbReference type="NCBI Taxonomy" id="54262"/>
    <lineage>
        <taxon>Archaea</taxon>
        <taxon>Methanobacteriati</taxon>
        <taxon>Methanobacteriota</taxon>
        <taxon>Thermococci</taxon>
        <taxon>Thermococcales</taxon>
        <taxon>Thermococcaceae</taxon>
        <taxon>Thermococcus</taxon>
    </lineage>
</organism>
<dbReference type="PANTHER" id="PTHR12608">
    <property type="entry name" value="TRANSMEMBRANE PROTEIN HTP-1 RELATED"/>
    <property type="match status" value="1"/>
</dbReference>
<dbReference type="GO" id="GO:0016020">
    <property type="term" value="C:membrane"/>
    <property type="evidence" value="ECO:0007669"/>
    <property type="project" value="UniProtKB-SubCell"/>
</dbReference>
<feature type="transmembrane region" description="Helical" evidence="6">
    <location>
        <begin position="66"/>
        <end position="85"/>
    </location>
</feature>
<sequence length="87" mass="9403">MKEIFQIFLAIFLAELGDKTQLATIAFASKYGWWKAFIGAILGLALVNLIGALIGEKIKDSLPLDIVHKAAGVLFIAFGVLMLLGKL</sequence>
<dbReference type="STRING" id="54262.CHITON_1225"/>
<dbReference type="GeneID" id="33322904"/>
<dbReference type="InterPro" id="IPR001727">
    <property type="entry name" value="GDT1-like"/>
</dbReference>
<comment type="similarity">
    <text evidence="2">Belongs to the GDT1 family.</text>
</comment>
<evidence type="ECO:0000256" key="2">
    <source>
        <dbReference type="ARBA" id="ARBA00009190"/>
    </source>
</evidence>
<accession>A0A170SLP3</accession>
<dbReference type="RefSeq" id="WP_068577729.1">
    <property type="nucleotide sequence ID" value="NZ_CP015193.1"/>
</dbReference>
<comment type="subcellular location">
    <subcellularLocation>
        <location evidence="1">Membrane</location>
        <topology evidence="1">Multi-pass membrane protein</topology>
    </subcellularLocation>
</comment>
<dbReference type="Proteomes" id="UP000250189">
    <property type="component" value="Chromosome"/>
</dbReference>
<evidence type="ECO:0000256" key="5">
    <source>
        <dbReference type="ARBA" id="ARBA00023136"/>
    </source>
</evidence>
<protein>
    <submittedName>
        <fullName evidence="8">Membrane protein, putative</fullName>
    </submittedName>
</protein>
<dbReference type="OrthoDB" id="85362at2157"/>
<keyword evidence="3 6" id="KW-0812">Transmembrane</keyword>
<dbReference type="PANTHER" id="PTHR12608:SF1">
    <property type="entry name" value="TRANSMEMBRANE PROTEIN 165"/>
    <property type="match status" value="1"/>
</dbReference>
<proteinExistence type="inferred from homology"/>
<evidence type="ECO:0000256" key="6">
    <source>
        <dbReference type="SAM" id="Phobius"/>
    </source>
</evidence>
<gene>
    <name evidence="7" type="ORF">A3L04_09945</name>
    <name evidence="8" type="ORF">CHITON_1225</name>
</gene>
<feature type="transmembrane region" description="Helical" evidence="6">
    <location>
        <begin position="33"/>
        <end position="54"/>
    </location>
</feature>
<evidence type="ECO:0000313" key="9">
    <source>
        <dbReference type="Proteomes" id="UP000093069"/>
    </source>
</evidence>
<dbReference type="KEGG" id="tch:CHITON_1225"/>
<evidence type="ECO:0000313" key="8">
    <source>
        <dbReference type="EMBL" id="CUX78004.1"/>
    </source>
</evidence>
<evidence type="ECO:0000256" key="1">
    <source>
        <dbReference type="ARBA" id="ARBA00004141"/>
    </source>
</evidence>
<dbReference type="GO" id="GO:0046873">
    <property type="term" value="F:metal ion transmembrane transporter activity"/>
    <property type="evidence" value="ECO:0007669"/>
    <property type="project" value="InterPro"/>
</dbReference>
<evidence type="ECO:0000256" key="4">
    <source>
        <dbReference type="ARBA" id="ARBA00022989"/>
    </source>
</evidence>
<reference evidence="8" key="1">
    <citation type="submission" date="2016-01" db="EMBL/GenBank/DDBJ databases">
        <authorList>
            <person name="McClelland M."/>
            <person name="Jain A."/>
            <person name="Saraogi P."/>
            <person name="Mendelson R."/>
            <person name="Westerman R."/>
            <person name="SanMiguel P."/>
            <person name="Csonka L."/>
        </authorList>
    </citation>
    <scope>NUCLEOTIDE SEQUENCE</scope>
    <source>
        <strain evidence="8">1</strain>
    </source>
</reference>
<evidence type="ECO:0000313" key="10">
    <source>
        <dbReference type="Proteomes" id="UP000250189"/>
    </source>
</evidence>
<evidence type="ECO:0000256" key="3">
    <source>
        <dbReference type="ARBA" id="ARBA00022692"/>
    </source>
</evidence>
<keyword evidence="5 6" id="KW-0472">Membrane</keyword>
<dbReference type="EMBL" id="LN999010">
    <property type="protein sequence ID" value="CUX78004.1"/>
    <property type="molecule type" value="Genomic_DNA"/>
</dbReference>
<evidence type="ECO:0000313" key="7">
    <source>
        <dbReference type="EMBL" id="ASJ17369.1"/>
    </source>
</evidence>